<feature type="compositionally biased region" description="Basic and acidic residues" evidence="1">
    <location>
        <begin position="1174"/>
        <end position="1197"/>
    </location>
</feature>
<evidence type="ECO:0000259" key="3">
    <source>
        <dbReference type="Pfam" id="PF14661"/>
    </source>
</evidence>
<feature type="transmembrane region" description="Helical" evidence="2">
    <location>
        <begin position="384"/>
        <end position="403"/>
    </location>
</feature>
<gene>
    <name evidence="4" type="ORF">PPNO1_LOCUS4662</name>
</gene>
<feature type="transmembrane region" description="Helical" evidence="2">
    <location>
        <begin position="660"/>
        <end position="679"/>
    </location>
</feature>
<dbReference type="InterPro" id="IPR021840">
    <property type="entry name" value="DUF3433"/>
</dbReference>
<dbReference type="Pfam" id="PF14661">
    <property type="entry name" value="HAUS6_N"/>
    <property type="match status" value="1"/>
</dbReference>
<dbReference type="EMBL" id="CALLCH030000012">
    <property type="protein sequence ID" value="CAI4214936.1"/>
    <property type="molecule type" value="Genomic_DNA"/>
</dbReference>
<dbReference type="InterPro" id="IPR028163">
    <property type="entry name" value="HAUS_6_N"/>
</dbReference>
<evidence type="ECO:0000313" key="4">
    <source>
        <dbReference type="EMBL" id="CAI4214936.1"/>
    </source>
</evidence>
<feature type="domain" description="HAUS augmin-like complex subunit 6 N-terminal" evidence="3">
    <location>
        <begin position="730"/>
        <end position="962"/>
    </location>
</feature>
<organism evidence="4 5">
    <name type="scientific">Parascedosporium putredinis</name>
    <dbReference type="NCBI Taxonomy" id="1442378"/>
    <lineage>
        <taxon>Eukaryota</taxon>
        <taxon>Fungi</taxon>
        <taxon>Dikarya</taxon>
        <taxon>Ascomycota</taxon>
        <taxon>Pezizomycotina</taxon>
        <taxon>Sordariomycetes</taxon>
        <taxon>Hypocreomycetidae</taxon>
        <taxon>Microascales</taxon>
        <taxon>Microascaceae</taxon>
        <taxon>Parascedosporium</taxon>
    </lineage>
</organism>
<keyword evidence="2" id="KW-0472">Membrane</keyword>
<evidence type="ECO:0000313" key="5">
    <source>
        <dbReference type="Proteomes" id="UP000838763"/>
    </source>
</evidence>
<reference evidence="4" key="1">
    <citation type="submission" date="2022-11" db="EMBL/GenBank/DDBJ databases">
        <authorList>
            <person name="Scott C."/>
            <person name="Bruce N."/>
        </authorList>
    </citation>
    <scope>NUCLEOTIDE SEQUENCE</scope>
</reference>
<dbReference type="Pfam" id="PF11915">
    <property type="entry name" value="DUF3433"/>
    <property type="match status" value="1"/>
</dbReference>
<keyword evidence="2" id="KW-0812">Transmembrane</keyword>
<name>A0A9P1H3X6_9PEZI</name>
<keyword evidence="2" id="KW-1133">Transmembrane helix</keyword>
<feature type="transmembrane region" description="Helical" evidence="2">
    <location>
        <begin position="511"/>
        <end position="537"/>
    </location>
</feature>
<evidence type="ECO:0000256" key="1">
    <source>
        <dbReference type="SAM" id="MobiDB-lite"/>
    </source>
</evidence>
<comment type="caution">
    <text evidence="4">The sequence shown here is derived from an EMBL/GenBank/DDBJ whole genome shotgun (WGS) entry which is preliminary data.</text>
</comment>
<sequence length="1384" mass="152062">MMGPAPSHLISPYPQNGNGETSDYEQQKGSSDFRKSQVLPVDAPTQPLPNHRPITLKWPFLCVLIAVIMGYMAMTEYALQTLPAETGRGEIGAFSDLPAGQRKTIEAQGIPSTITSSVSSTIVTVTSVSNPQKRVPQESPTPTPPPAEIGIPTEPPVEQDPNEGTPDPDPGNGGGGGGGGGGDLVVTASTPVEIPTVIDGESTTITSTSTMLNVVTTVPNFVTADVTTLTDSNGVPTATFTSTPPPVSTPTVITTTNARGETTVISTSALVSASTSVLTDSNGVATATQTFTRLSRLVARHPAAQSVLLRMGGIFGVQTAIRSLKQMKFLPFLSSLLLWCSTILIPLSTEAVALKLYAVRDTCNINRGRGCMVVLAVYTIPARATMALLAFMIVLLCFIIISLRRWTSGVAHNPWSIAGMAALSTNPHTRAAVAALPTRAKNLKYSRMLEHLEHKNFRLGYFSNARGEVEYGVMVHSESAPLKPLSPNPGETWEFDESAKGRKGHRVRNKLPFIMLSVVGRVVFALVLTGVLILVVYYRWFTSGDAAFNVFMSKTNFGVRFLFTCFGVAINFCWSSLFEGMAIMGPYQRMAVSAQPADRSILLSPPTNSFTGLWSAIKRRHFYLIVAAFAASIAEFLPLLLNNVPYRVTQTLRTSIVCTYTSIAVLALMLVLVIASFFMKWPEMPVDPTTVAGAMYYVCDSKMVWSFAELSTVGKAERNGRVGRLGALTFLANLRILDLDLLPDWPGITSHTFTATLASQGQKKRIQSVEWALYYLFCLWDPEEAQNKLDQYFPPVDQVQSLNLRAALLRSLEQVKKNGFLGRDTVIRKTMLDECKGDRLADVLATFSFAVVRKVTSDQSEESGEHPSIAERLALENRGYAGERSELALLKLAHQVSLSHALRKKNESRAMLDDFSELLDVKERGIFRKKELVKSVDAHDDAHDVSESDKLEVGRLVQNNWAGNERWIESLLYGDANARRDGLLSAPFDKVWRRVQAGRLSELDDRGSGLVEELESRVRFQRERLQKWKGLRSTLGDSAAKGTQSLDPMPSSKNGLGLQLNAHQNLHLGRLSPEKRPKQLEELRSAGKPAKQPLRALPPQPVAATNRGRFSGETSETSETRAGPGLDWEEEELGATELSTVAAPVVTRLPQRKPSHRAKPSRKLVSEDLPLAEVENRPRDLRRPPFESSRPHTERMMPKANPTAVRREEEVALPVPEMPDFGPALETTLKKDHHQAGDLMVSEINNTQRPGREPSAPASLYPQGQTQMKEQETPPSPTQLAADAILASMDNSSPPNKEKYGRLRSCSPKAQLERRRSQKKSRALQRREGSYFPKLAEVDDQDDTLVLTSELMEGEQNYDDVFMSRPKIKTSPVPSPLPSPTKEW</sequence>
<feature type="transmembrane region" description="Helical" evidence="2">
    <location>
        <begin position="557"/>
        <end position="578"/>
    </location>
</feature>
<accession>A0A9P1H3X6</accession>
<feature type="compositionally biased region" description="Polar residues" evidence="1">
    <location>
        <begin position="1041"/>
        <end position="1054"/>
    </location>
</feature>
<feature type="region of interest" description="Disordered" evidence="1">
    <location>
        <begin position="1"/>
        <end position="50"/>
    </location>
</feature>
<feature type="compositionally biased region" description="Basic residues" evidence="1">
    <location>
        <begin position="1150"/>
        <end position="1162"/>
    </location>
</feature>
<feature type="region of interest" description="Disordered" evidence="1">
    <location>
        <begin position="1035"/>
        <end position="1057"/>
    </location>
</feature>
<feature type="region of interest" description="Disordered" evidence="1">
    <location>
        <begin position="127"/>
        <end position="187"/>
    </location>
</feature>
<dbReference type="PANTHER" id="PTHR37544">
    <property type="entry name" value="SPRAY-RELATED"/>
    <property type="match status" value="1"/>
</dbReference>
<feature type="region of interest" description="Disordered" evidence="1">
    <location>
        <begin position="1083"/>
        <end position="1123"/>
    </location>
</feature>
<protein>
    <recommendedName>
        <fullName evidence="3">HAUS augmin-like complex subunit 6 N-terminal domain-containing protein</fullName>
    </recommendedName>
</protein>
<feature type="compositionally biased region" description="Pro residues" evidence="1">
    <location>
        <begin position="1373"/>
        <end position="1384"/>
    </location>
</feature>
<dbReference type="OrthoDB" id="5428901at2759"/>
<feature type="compositionally biased region" description="Gly residues" evidence="1">
    <location>
        <begin position="171"/>
        <end position="183"/>
    </location>
</feature>
<feature type="region of interest" description="Disordered" evidence="1">
    <location>
        <begin position="1149"/>
        <end position="1331"/>
    </location>
</feature>
<feature type="transmembrane region" description="Helical" evidence="2">
    <location>
        <begin position="622"/>
        <end position="640"/>
    </location>
</feature>
<proteinExistence type="predicted"/>
<dbReference type="PANTHER" id="PTHR37544:SF3">
    <property type="entry name" value="SPRAY"/>
    <property type="match status" value="1"/>
</dbReference>
<dbReference type="Proteomes" id="UP000838763">
    <property type="component" value="Unassembled WGS sequence"/>
</dbReference>
<feature type="region of interest" description="Disordered" evidence="1">
    <location>
        <begin position="1357"/>
        <end position="1384"/>
    </location>
</feature>
<keyword evidence="5" id="KW-1185">Reference proteome</keyword>
<evidence type="ECO:0000256" key="2">
    <source>
        <dbReference type="SAM" id="Phobius"/>
    </source>
</evidence>